<gene>
    <name evidence="3" type="ORF">F511_05397</name>
</gene>
<feature type="region of interest" description="Disordered" evidence="2">
    <location>
        <begin position="142"/>
        <end position="162"/>
    </location>
</feature>
<evidence type="ECO:0000313" key="3">
    <source>
        <dbReference type="EMBL" id="KZV33274.1"/>
    </source>
</evidence>
<sequence>MRKSFHPSSPYNNFNKSRYFSSDLICYNCDRTVHFAAECNRPKRDNRHRRDDKRADDRYNEFTREDLVQALNDMVHEYKTLSHAFEEIKAENASLKNNSAESSSDELEDTDSLKTELIQALNDMVHEYKTLSHTFEEIKAENASMENSSAESSSDELEGTDSLKTELSKLRIENELLRSESSELKVEVDKLTKEMSSWNNSTRSLFKLYESQKPLNDKIGVGFNYDSSHGETSTQSQPVYDKFNERSFVKGGVIHDCIESIRYNDQDTSQPDRKGKGKVGVGNQRPENSKPGWLKNKLNKEKAKAGPKFFVPNQPRHYSKKAKTEWTRNQPRRNPHGQNIKSKFNRPARNCAQTFVDPRTRKTVRIIQIWVPKGVIQSGPK</sequence>
<feature type="compositionally biased region" description="Basic and acidic residues" evidence="2">
    <location>
        <begin position="262"/>
        <end position="274"/>
    </location>
</feature>
<dbReference type="AlphaFoldDB" id="A0A2Z7BFT0"/>
<protein>
    <recommendedName>
        <fullName evidence="5">CCHC-type domain-containing protein</fullName>
    </recommendedName>
</protein>
<reference evidence="3 4" key="1">
    <citation type="journal article" date="2015" name="Proc. Natl. Acad. Sci. U.S.A.">
        <title>The resurrection genome of Boea hygrometrica: A blueprint for survival of dehydration.</title>
        <authorList>
            <person name="Xiao L."/>
            <person name="Yang G."/>
            <person name="Zhang L."/>
            <person name="Yang X."/>
            <person name="Zhao S."/>
            <person name="Ji Z."/>
            <person name="Zhou Q."/>
            <person name="Hu M."/>
            <person name="Wang Y."/>
            <person name="Chen M."/>
            <person name="Xu Y."/>
            <person name="Jin H."/>
            <person name="Xiao X."/>
            <person name="Hu G."/>
            <person name="Bao F."/>
            <person name="Hu Y."/>
            <person name="Wan P."/>
            <person name="Li L."/>
            <person name="Deng X."/>
            <person name="Kuang T."/>
            <person name="Xiang C."/>
            <person name="Zhu J.K."/>
            <person name="Oliver M.J."/>
            <person name="He Y."/>
        </authorList>
    </citation>
    <scope>NUCLEOTIDE SEQUENCE [LARGE SCALE GENOMIC DNA]</scope>
    <source>
        <strain evidence="4">cv. XS01</strain>
    </source>
</reference>
<keyword evidence="1" id="KW-0175">Coiled coil</keyword>
<name>A0A2Z7BFT0_9LAMI</name>
<evidence type="ECO:0000256" key="2">
    <source>
        <dbReference type="SAM" id="MobiDB-lite"/>
    </source>
</evidence>
<feature type="region of interest" description="Disordered" evidence="2">
    <location>
        <begin position="262"/>
        <end position="343"/>
    </location>
</feature>
<keyword evidence="4" id="KW-1185">Reference proteome</keyword>
<feature type="coiled-coil region" evidence="1">
    <location>
        <begin position="78"/>
        <end position="110"/>
    </location>
</feature>
<dbReference type="EMBL" id="KV005921">
    <property type="protein sequence ID" value="KZV33274.1"/>
    <property type="molecule type" value="Genomic_DNA"/>
</dbReference>
<proteinExistence type="predicted"/>
<accession>A0A2Z7BFT0</accession>
<feature type="compositionally biased region" description="Low complexity" evidence="2">
    <location>
        <begin position="142"/>
        <end position="152"/>
    </location>
</feature>
<organism evidence="3 4">
    <name type="scientific">Dorcoceras hygrometricum</name>
    <dbReference type="NCBI Taxonomy" id="472368"/>
    <lineage>
        <taxon>Eukaryota</taxon>
        <taxon>Viridiplantae</taxon>
        <taxon>Streptophyta</taxon>
        <taxon>Embryophyta</taxon>
        <taxon>Tracheophyta</taxon>
        <taxon>Spermatophyta</taxon>
        <taxon>Magnoliopsida</taxon>
        <taxon>eudicotyledons</taxon>
        <taxon>Gunneridae</taxon>
        <taxon>Pentapetalae</taxon>
        <taxon>asterids</taxon>
        <taxon>lamiids</taxon>
        <taxon>Lamiales</taxon>
        <taxon>Gesneriaceae</taxon>
        <taxon>Didymocarpoideae</taxon>
        <taxon>Trichosporeae</taxon>
        <taxon>Loxocarpinae</taxon>
        <taxon>Dorcoceras</taxon>
    </lineage>
</organism>
<evidence type="ECO:0000256" key="1">
    <source>
        <dbReference type="SAM" id="Coils"/>
    </source>
</evidence>
<evidence type="ECO:0008006" key="5">
    <source>
        <dbReference type="Google" id="ProtNLM"/>
    </source>
</evidence>
<dbReference type="Proteomes" id="UP000250235">
    <property type="component" value="Unassembled WGS sequence"/>
</dbReference>
<evidence type="ECO:0000313" key="4">
    <source>
        <dbReference type="Proteomes" id="UP000250235"/>
    </source>
</evidence>